<keyword evidence="4" id="KW-1185">Reference proteome</keyword>
<dbReference type="AlphaFoldDB" id="A0A5M6IKV9"/>
<dbReference type="InterPro" id="IPR036691">
    <property type="entry name" value="Endo/exonu/phosph_ase_sf"/>
</dbReference>
<reference evidence="3 4" key="1">
    <citation type="submission" date="2019-09" db="EMBL/GenBank/DDBJ databases">
        <title>Genome sequence of Rhodovastum atsumiense, a diverse member of the Acetobacteraceae family of non-sulfur purple photosynthetic bacteria.</title>
        <authorList>
            <person name="Meyer T."/>
            <person name="Kyndt J."/>
        </authorList>
    </citation>
    <scope>NUCLEOTIDE SEQUENCE [LARGE SCALE GENOMIC DNA]</scope>
    <source>
        <strain evidence="3 4">DSM 21279</strain>
    </source>
</reference>
<dbReference type="SUPFAM" id="SSF56219">
    <property type="entry name" value="DNase I-like"/>
    <property type="match status" value="1"/>
</dbReference>
<sequence>MRIFAILIGLLISFAPASAAELKLATWNLDWLTLRPQGDPALPPDVQPRHAEDLDRLRWYALALDADVVALQEVDGPDVAARVFPPDRYGFHFTSDPVVQRVGFAVRRGLKVTANPDLVGLELPGTRLRSGADVTLDLPEGRLRLLAVHLKQGCRQDRLTDTRRVACPQLRAQLAVLQGWVAQRRAEGVPFVLMGDFNRWMDGRDAFSAALQEAAPLLRVTAGRSSPCWGGGGFIDHIIAGGAATAWITTETLRVLVYRETDEAARARLSDHCPVSVRMRLPD</sequence>
<evidence type="ECO:0000313" key="3">
    <source>
        <dbReference type="EMBL" id="KAA5608864.1"/>
    </source>
</evidence>
<dbReference type="OrthoDB" id="395856at2"/>
<feature type="signal peptide" evidence="1">
    <location>
        <begin position="1"/>
        <end position="19"/>
    </location>
</feature>
<accession>A0A5M6IKV9</accession>
<protein>
    <recommendedName>
        <fullName evidence="2">Endonuclease/exonuclease/phosphatase domain-containing protein</fullName>
    </recommendedName>
</protein>
<comment type="caution">
    <text evidence="3">The sequence shown here is derived from an EMBL/GenBank/DDBJ whole genome shotgun (WGS) entry which is preliminary data.</text>
</comment>
<evidence type="ECO:0000256" key="1">
    <source>
        <dbReference type="SAM" id="SignalP"/>
    </source>
</evidence>
<feature type="chain" id="PRO_5024274286" description="Endonuclease/exonuclease/phosphatase domain-containing protein" evidence="1">
    <location>
        <begin position="20"/>
        <end position="283"/>
    </location>
</feature>
<keyword evidence="1" id="KW-0732">Signal</keyword>
<name>A0A5M6IKV9_9PROT</name>
<evidence type="ECO:0000259" key="2">
    <source>
        <dbReference type="Pfam" id="PF03372"/>
    </source>
</evidence>
<feature type="domain" description="Endonuclease/exonuclease/phosphatase" evidence="2">
    <location>
        <begin position="25"/>
        <end position="272"/>
    </location>
</feature>
<dbReference type="EMBL" id="VWPK01000066">
    <property type="protein sequence ID" value="KAA5608864.1"/>
    <property type="molecule type" value="Genomic_DNA"/>
</dbReference>
<evidence type="ECO:0000313" key="4">
    <source>
        <dbReference type="Proteomes" id="UP000325255"/>
    </source>
</evidence>
<dbReference type="Pfam" id="PF03372">
    <property type="entry name" value="Exo_endo_phos"/>
    <property type="match status" value="1"/>
</dbReference>
<dbReference type="InterPro" id="IPR005135">
    <property type="entry name" value="Endo/exonuclease/phosphatase"/>
</dbReference>
<dbReference type="Proteomes" id="UP000325255">
    <property type="component" value="Unassembled WGS sequence"/>
</dbReference>
<organism evidence="3 4">
    <name type="scientific">Rhodovastum atsumiense</name>
    <dbReference type="NCBI Taxonomy" id="504468"/>
    <lineage>
        <taxon>Bacteria</taxon>
        <taxon>Pseudomonadati</taxon>
        <taxon>Pseudomonadota</taxon>
        <taxon>Alphaproteobacteria</taxon>
        <taxon>Acetobacterales</taxon>
        <taxon>Acetobacteraceae</taxon>
        <taxon>Rhodovastum</taxon>
    </lineage>
</organism>
<proteinExistence type="predicted"/>
<dbReference type="Gene3D" id="3.60.10.10">
    <property type="entry name" value="Endonuclease/exonuclease/phosphatase"/>
    <property type="match status" value="1"/>
</dbReference>
<gene>
    <name evidence="3" type="ORF">F1189_26990</name>
</gene>
<dbReference type="GO" id="GO:0003824">
    <property type="term" value="F:catalytic activity"/>
    <property type="evidence" value="ECO:0007669"/>
    <property type="project" value="InterPro"/>
</dbReference>